<dbReference type="AlphaFoldDB" id="W7EYI4"/>
<name>W7EYI4_BIPV3</name>
<dbReference type="Proteomes" id="UP000054337">
    <property type="component" value="Unassembled WGS sequence"/>
</dbReference>
<organism evidence="2 3">
    <name type="scientific">Bipolaris victoriae (strain FI3)</name>
    <name type="common">Victoria blight of oats agent</name>
    <name type="synonym">Cochliobolus victoriae</name>
    <dbReference type="NCBI Taxonomy" id="930091"/>
    <lineage>
        <taxon>Eukaryota</taxon>
        <taxon>Fungi</taxon>
        <taxon>Dikarya</taxon>
        <taxon>Ascomycota</taxon>
        <taxon>Pezizomycotina</taxon>
        <taxon>Dothideomycetes</taxon>
        <taxon>Pleosporomycetidae</taxon>
        <taxon>Pleosporales</taxon>
        <taxon>Pleosporineae</taxon>
        <taxon>Pleosporaceae</taxon>
        <taxon>Bipolaris</taxon>
    </lineage>
</organism>
<feature type="region of interest" description="Disordered" evidence="1">
    <location>
        <begin position="12"/>
        <end position="64"/>
    </location>
</feature>
<dbReference type="EMBL" id="KI968691">
    <property type="protein sequence ID" value="EUN33126.1"/>
    <property type="molecule type" value="Genomic_DNA"/>
</dbReference>
<gene>
    <name evidence="2" type="ORF">COCVIDRAFT_83115</name>
</gene>
<reference evidence="2 3" key="1">
    <citation type="journal article" date="2013" name="PLoS Genet.">
        <title>Comparative genome structure, secondary metabolite, and effector coding capacity across Cochliobolus pathogens.</title>
        <authorList>
            <person name="Condon B.J."/>
            <person name="Leng Y."/>
            <person name="Wu D."/>
            <person name="Bushley K.E."/>
            <person name="Ohm R.A."/>
            <person name="Otillar R."/>
            <person name="Martin J."/>
            <person name="Schackwitz W."/>
            <person name="Grimwood J."/>
            <person name="MohdZainudin N."/>
            <person name="Xue C."/>
            <person name="Wang R."/>
            <person name="Manning V.A."/>
            <person name="Dhillon B."/>
            <person name="Tu Z.J."/>
            <person name="Steffenson B.J."/>
            <person name="Salamov A."/>
            <person name="Sun H."/>
            <person name="Lowry S."/>
            <person name="LaButti K."/>
            <person name="Han J."/>
            <person name="Copeland A."/>
            <person name="Lindquist E."/>
            <person name="Barry K."/>
            <person name="Schmutz J."/>
            <person name="Baker S.E."/>
            <person name="Ciuffetti L.M."/>
            <person name="Grigoriev I.V."/>
            <person name="Zhong S."/>
            <person name="Turgeon B.G."/>
        </authorList>
    </citation>
    <scope>NUCLEOTIDE SEQUENCE [LARGE SCALE GENOMIC DNA]</scope>
    <source>
        <strain evidence="2 3">FI3</strain>
    </source>
</reference>
<dbReference type="RefSeq" id="XP_014562767.1">
    <property type="nucleotide sequence ID" value="XM_014707281.1"/>
</dbReference>
<feature type="compositionally biased region" description="Basic residues" evidence="1">
    <location>
        <begin position="29"/>
        <end position="39"/>
    </location>
</feature>
<evidence type="ECO:0000313" key="3">
    <source>
        <dbReference type="Proteomes" id="UP000054337"/>
    </source>
</evidence>
<protein>
    <submittedName>
        <fullName evidence="2">Uncharacterized protein</fullName>
    </submittedName>
</protein>
<sequence length="64" mass="7439">MRKKQEYKLLAHSCTHTHIQPTPPSRSAVKPRKPKKKPKPLPESNPHFHPFYLSHTHAPPKTNK</sequence>
<accession>W7EYI4</accession>
<evidence type="ECO:0000313" key="2">
    <source>
        <dbReference type="EMBL" id="EUN33126.1"/>
    </source>
</evidence>
<proteinExistence type="predicted"/>
<keyword evidence="3" id="KW-1185">Reference proteome</keyword>
<dbReference type="HOGENOM" id="CLU_2867332_0_0_1"/>
<evidence type="ECO:0000256" key="1">
    <source>
        <dbReference type="SAM" id="MobiDB-lite"/>
    </source>
</evidence>
<dbReference type="GeneID" id="26257887"/>